<organism evidence="3 4">
    <name type="scientific">Paramecium octaurelia</name>
    <dbReference type="NCBI Taxonomy" id="43137"/>
    <lineage>
        <taxon>Eukaryota</taxon>
        <taxon>Sar</taxon>
        <taxon>Alveolata</taxon>
        <taxon>Ciliophora</taxon>
        <taxon>Intramacronucleata</taxon>
        <taxon>Oligohymenophorea</taxon>
        <taxon>Peniculida</taxon>
        <taxon>Parameciidae</taxon>
        <taxon>Paramecium</taxon>
    </lineage>
</organism>
<proteinExistence type="predicted"/>
<feature type="compositionally biased region" description="Acidic residues" evidence="1">
    <location>
        <begin position="430"/>
        <end position="495"/>
    </location>
</feature>
<keyword evidence="4" id="KW-1185">Reference proteome</keyword>
<dbReference type="GO" id="GO:0005634">
    <property type="term" value="C:nucleus"/>
    <property type="evidence" value="ECO:0007669"/>
    <property type="project" value="InterPro"/>
</dbReference>
<dbReference type="PANTHER" id="PTHR13354:SF11">
    <property type="entry name" value="LYSINE-SPECIFIC DEMETHYLASE 9"/>
    <property type="match status" value="1"/>
</dbReference>
<dbReference type="InterPro" id="IPR026306">
    <property type="entry name" value="RSBN1/Dpy-2/CEP530"/>
</dbReference>
<dbReference type="OrthoDB" id="309965at2759"/>
<feature type="compositionally biased region" description="Acidic residues" evidence="1">
    <location>
        <begin position="268"/>
        <end position="290"/>
    </location>
</feature>
<dbReference type="AlphaFoldDB" id="A0A8S1SXN6"/>
<gene>
    <name evidence="3" type="ORF">POCTA_138.1.T0140358</name>
</gene>
<feature type="compositionally biased region" description="Low complexity" evidence="1">
    <location>
        <begin position="212"/>
        <end position="222"/>
    </location>
</feature>
<feature type="chain" id="PRO_5035753121" evidence="2">
    <location>
        <begin position="20"/>
        <end position="1105"/>
    </location>
</feature>
<feature type="compositionally biased region" description="Acidic residues" evidence="1">
    <location>
        <begin position="383"/>
        <end position="421"/>
    </location>
</feature>
<evidence type="ECO:0000313" key="4">
    <source>
        <dbReference type="Proteomes" id="UP000683925"/>
    </source>
</evidence>
<reference evidence="3" key="1">
    <citation type="submission" date="2021-01" db="EMBL/GenBank/DDBJ databases">
        <authorList>
            <consortium name="Genoscope - CEA"/>
            <person name="William W."/>
        </authorList>
    </citation>
    <scope>NUCLEOTIDE SEQUENCE</scope>
</reference>
<feature type="compositionally biased region" description="Acidic residues" evidence="1">
    <location>
        <begin position="581"/>
        <end position="593"/>
    </location>
</feature>
<evidence type="ECO:0000256" key="1">
    <source>
        <dbReference type="SAM" id="MobiDB-lite"/>
    </source>
</evidence>
<evidence type="ECO:0000313" key="3">
    <source>
        <dbReference type="EMBL" id="CAD8143152.1"/>
    </source>
</evidence>
<dbReference type="Proteomes" id="UP000683925">
    <property type="component" value="Unassembled WGS sequence"/>
</dbReference>
<feature type="compositionally biased region" description="Acidic residues" evidence="1">
    <location>
        <begin position="342"/>
        <end position="375"/>
    </location>
</feature>
<evidence type="ECO:0000256" key="2">
    <source>
        <dbReference type="SAM" id="SignalP"/>
    </source>
</evidence>
<dbReference type="PANTHER" id="PTHR13354">
    <property type="entry name" value="ROUND SPERMATID BASIC PROTEIN 1"/>
    <property type="match status" value="1"/>
</dbReference>
<feature type="compositionally biased region" description="Basic and acidic residues" evidence="1">
    <location>
        <begin position="182"/>
        <end position="197"/>
    </location>
</feature>
<protein>
    <submittedName>
        <fullName evidence="3">Uncharacterized protein</fullName>
    </submittedName>
</protein>
<dbReference type="EMBL" id="CAJJDP010000014">
    <property type="protein sequence ID" value="CAD8143152.1"/>
    <property type="molecule type" value="Genomic_DNA"/>
</dbReference>
<keyword evidence="2" id="KW-0732">Signal</keyword>
<feature type="signal peptide" evidence="2">
    <location>
        <begin position="1"/>
        <end position="19"/>
    </location>
</feature>
<name>A0A8S1SXN6_PAROT</name>
<feature type="region of interest" description="Disordered" evidence="1">
    <location>
        <begin position="182"/>
        <end position="598"/>
    </location>
</feature>
<sequence length="1105" mass="123404">MRNSYLLLIIAITLVHVHGLEESLTLMSLEQMNSLDTSQFDCSRPQSEFIQMENSLSQWQDLLEHKDYIDHDIKVLQGIQAKVGLKASHKQVIKSLSQLKLPKTSTKIGLAEVEALKQQCGCLKNSDDNCDALLKLLSYFILSLRNVQSQCQQHPITVIKIKGKIHDLQVITAGCGGTIDIKGDESCDTQQETKPDEPSTDPTTKPTEEPATDPITKPTTDPIPDDQKDSEDVTEETIDDTTEETVDTQEETADTPEEDQQQPQPAEETAEPEEGESAVDEKQPEEEAGATEETQPGAAEEQEGSPEETQAEEAVDTPAAEEEAETQVPEEQGTEEQAPSAEEGESPQEEVDQAEEITEPEEEIEIQVPEEESEENAATAEEGQAESAEEGEAGSAEEGEVESTEEGQVENAEEGEAEGAEEQNGPSEEGVIEATEEGEVEAPEETAVLAEEEELQIDEPAEEVDIEVPAEEEACEEEEWGWEEEEISEEISEETPQDKDNQPAGESGEEQPSGEQQGEEEQQQQQQPEGEETESSVGEPLEFEEEQQGEVPAAEETTTAEETTAAEETTTAEESSVGDEPVPDDQQDEEQEVLPEGCRKVPEDVLDISWQSTEPVAASDLPVTETQIIGLSFYFRWLSKFPDAVPEGLSQETKFFVAGLGNALKFYVGQGGFHFSSFDENGVETYKNAGHGDIEGQWVLVYFGISNQKVTGFAQIQGQDVETVEFDVNFTLDESYQLVIGGPDGDVKSFNGQIARVFAFNDELYTQATEFTEFVTKCYGIPKNIYSGKRLTIPIEKERTFVSPASFDYDSVFENKKPMLPDEYSASGWFKWETPNDQNIWHSGFRWTTNNQETNQNFRILGDRGLSFFVGDEDNLQGHVAFCTYSYKTANGKSKVNDCKMVKYGNKLTEWFYVYFGYSRHLNKAYGYMEFTHEMAQMEFKDVRHYYASKIYFYLGQDKFYPPFNGKVQGFMLNFFDGSYRTSSYDYTFGYFPRPVYEYDDSKELIPSEPVEKKKCPKVVEITVENASDVLCALSNYLSAVAQGHDPASDPKAESFCFCLVYEEENATPDLLMLAQIFGGKIKQKQSNVNSSIKKLLSRQNALLK</sequence>
<feature type="compositionally biased region" description="Acidic residues" evidence="1">
    <location>
        <begin position="300"/>
        <end position="325"/>
    </location>
</feature>
<accession>A0A8S1SXN6</accession>
<dbReference type="OMA" id="WGWEEEE"/>
<feature type="compositionally biased region" description="Low complexity" evidence="1">
    <location>
        <begin position="549"/>
        <end position="580"/>
    </location>
</feature>
<feature type="compositionally biased region" description="Acidic residues" evidence="1">
    <location>
        <begin position="232"/>
        <end position="260"/>
    </location>
</feature>
<comment type="caution">
    <text evidence="3">The sequence shown here is derived from an EMBL/GenBank/DDBJ whole genome shotgun (WGS) entry which is preliminary data.</text>
</comment>